<sequence>MRTPVPLGTTVRLFGTLHRRMLDRGYEVPPWDRLRADDLDAEDVEIARSAWAARTVAEYRSMIVFGELIARFGEVGLPLEVTTAASRLLSDEARHTELCARVADALGGHDGVALKPNDLRLHRNDLPAHLFVARWTTSMFCVGESASVAILRVLLAHAKNPCIEAVLRILLRDEILHDRFGWALARLVLPRLTDDEQEWLAADLAHTFAHYDRAHGASDSDTGDAVLRGDLGLAPARARSDAFHHRIDTVILPSLAGLGVPAYEAWMLRSEV</sequence>
<dbReference type="OrthoDB" id="5507904at2"/>
<comment type="caution">
    <text evidence="1">The sequence shown here is derived from an EMBL/GenBank/DDBJ whole genome shotgun (WGS) entry which is preliminary data.</text>
</comment>
<dbReference type="Proteomes" id="UP000309215">
    <property type="component" value="Unassembled WGS sequence"/>
</dbReference>
<reference evidence="1 2" key="1">
    <citation type="submission" date="2019-04" db="EMBL/GenBank/DDBJ databases">
        <authorList>
            <person name="Li Y."/>
            <person name="Wang J."/>
        </authorList>
    </citation>
    <scope>NUCLEOTIDE SEQUENCE [LARGE SCALE GENOMIC DNA]</scope>
    <source>
        <strain evidence="1 2">DSM 14668</strain>
    </source>
</reference>
<name>A0A4U1JH75_9BACT</name>
<dbReference type="RefSeq" id="WP_136928181.1">
    <property type="nucleotide sequence ID" value="NZ_SSMQ01000005.1"/>
</dbReference>
<evidence type="ECO:0000313" key="2">
    <source>
        <dbReference type="Proteomes" id="UP000309215"/>
    </source>
</evidence>
<organism evidence="1 2">
    <name type="scientific">Polyangium fumosum</name>
    <dbReference type="NCBI Taxonomy" id="889272"/>
    <lineage>
        <taxon>Bacteria</taxon>
        <taxon>Pseudomonadati</taxon>
        <taxon>Myxococcota</taxon>
        <taxon>Polyangia</taxon>
        <taxon>Polyangiales</taxon>
        <taxon>Polyangiaceae</taxon>
        <taxon>Polyangium</taxon>
    </lineage>
</organism>
<accession>A0A4U1JH75</accession>
<keyword evidence="2" id="KW-1185">Reference proteome</keyword>
<dbReference type="InterPro" id="IPR009078">
    <property type="entry name" value="Ferritin-like_SF"/>
</dbReference>
<dbReference type="SUPFAM" id="SSF47240">
    <property type="entry name" value="Ferritin-like"/>
    <property type="match status" value="1"/>
</dbReference>
<proteinExistence type="predicted"/>
<dbReference type="InterPro" id="IPR012348">
    <property type="entry name" value="RNR-like"/>
</dbReference>
<gene>
    <name evidence="1" type="ORF">E8A74_07200</name>
</gene>
<dbReference type="EMBL" id="SSMQ01000005">
    <property type="protein sequence ID" value="TKD11907.1"/>
    <property type="molecule type" value="Genomic_DNA"/>
</dbReference>
<protein>
    <recommendedName>
        <fullName evidence="3">Ferritin-like domain-containing protein</fullName>
    </recommendedName>
</protein>
<evidence type="ECO:0000313" key="1">
    <source>
        <dbReference type="EMBL" id="TKD11907.1"/>
    </source>
</evidence>
<dbReference type="Gene3D" id="1.10.620.20">
    <property type="entry name" value="Ribonucleotide Reductase, subunit A"/>
    <property type="match status" value="1"/>
</dbReference>
<evidence type="ECO:0008006" key="3">
    <source>
        <dbReference type="Google" id="ProtNLM"/>
    </source>
</evidence>
<dbReference type="AlphaFoldDB" id="A0A4U1JH75"/>
<dbReference type="GO" id="GO:0016491">
    <property type="term" value="F:oxidoreductase activity"/>
    <property type="evidence" value="ECO:0007669"/>
    <property type="project" value="InterPro"/>
</dbReference>